<dbReference type="PANTHER" id="PTHR43052:SF1">
    <property type="entry name" value="TRNA-5-TAURINOMETHYLURIDINE 2-SULFURTRANSFERASE"/>
    <property type="match status" value="1"/>
</dbReference>
<dbReference type="Pfam" id="PF20258">
    <property type="entry name" value="tRNA_Me_trans_C"/>
    <property type="match status" value="1"/>
</dbReference>
<dbReference type="EMBL" id="RAZM01000046">
    <property type="protein sequence ID" value="RLT79501.1"/>
    <property type="molecule type" value="Genomic_DNA"/>
</dbReference>
<evidence type="ECO:0000256" key="7">
    <source>
        <dbReference type="ARBA" id="ARBA00023157"/>
    </source>
</evidence>
<dbReference type="RefSeq" id="WP_121766716.1">
    <property type="nucleotide sequence ID" value="NZ_RAZM01000046.1"/>
</dbReference>
<dbReference type="InterPro" id="IPR046884">
    <property type="entry name" value="MnmA-like_central"/>
</dbReference>
<dbReference type="CDD" id="cd01998">
    <property type="entry name" value="MnmA_TRMU-like"/>
    <property type="match status" value="1"/>
</dbReference>
<dbReference type="GO" id="GO:0103016">
    <property type="term" value="F:tRNA-uridine 2-sulfurtransferase activity"/>
    <property type="evidence" value="ECO:0007669"/>
    <property type="project" value="UniProtKB-EC"/>
</dbReference>
<name>A0A3L7Z498_9BACE</name>
<keyword evidence="6 9" id="KW-0694">RNA-binding</keyword>
<comment type="caution">
    <text evidence="12">The sequence shown here is derived from an EMBL/GenBank/DDBJ whole genome shotgun (WGS) entry which is preliminary data.</text>
</comment>
<dbReference type="NCBIfam" id="TIGR00420">
    <property type="entry name" value="trmU"/>
    <property type="match status" value="1"/>
</dbReference>
<feature type="region of interest" description="Interaction with tRNA" evidence="9">
    <location>
        <begin position="142"/>
        <end position="144"/>
    </location>
</feature>
<dbReference type="Gene3D" id="2.30.30.280">
    <property type="entry name" value="Adenine nucleotide alpha hydrolases-like domains"/>
    <property type="match status" value="1"/>
</dbReference>
<evidence type="ECO:0000256" key="6">
    <source>
        <dbReference type="ARBA" id="ARBA00022884"/>
    </source>
</evidence>
<dbReference type="EC" id="2.8.1.13" evidence="9"/>
<feature type="domain" description="tRNA-specific 2-thiouridylase MnmA-like central" evidence="11">
    <location>
        <begin position="200"/>
        <end position="263"/>
    </location>
</feature>
<evidence type="ECO:0000256" key="4">
    <source>
        <dbReference type="ARBA" id="ARBA00022741"/>
    </source>
</evidence>
<evidence type="ECO:0000259" key="10">
    <source>
        <dbReference type="Pfam" id="PF20258"/>
    </source>
</evidence>
<dbReference type="AlphaFoldDB" id="A0A3L7Z498"/>
<dbReference type="GO" id="GO:0000049">
    <property type="term" value="F:tRNA binding"/>
    <property type="evidence" value="ECO:0007669"/>
    <property type="project" value="UniProtKB-KW"/>
</dbReference>
<gene>
    <name evidence="9 12" type="primary">mnmA</name>
    <name evidence="12" type="ORF">D7Y07_13300</name>
</gene>
<feature type="active site" description="Nucleophile" evidence="9">
    <location>
        <position position="97"/>
    </location>
</feature>
<dbReference type="Pfam" id="PF03054">
    <property type="entry name" value="tRNA_Me_trans"/>
    <property type="match status" value="1"/>
</dbReference>
<evidence type="ECO:0000313" key="13">
    <source>
        <dbReference type="Proteomes" id="UP000267159"/>
    </source>
</evidence>
<keyword evidence="1 9" id="KW-0820">tRNA-binding</keyword>
<dbReference type="Gene3D" id="2.40.30.10">
    <property type="entry name" value="Translation factors"/>
    <property type="match status" value="1"/>
</dbReference>
<feature type="region of interest" description="Interaction with target base in tRNA" evidence="9">
    <location>
        <begin position="92"/>
        <end position="94"/>
    </location>
</feature>
<evidence type="ECO:0000256" key="3">
    <source>
        <dbReference type="ARBA" id="ARBA00022694"/>
    </source>
</evidence>
<sequence>MDIAALLSGGVDSSVVVHLLCEQGYKPTLFYIKIGMDGAEYMDCLAEEDIELSAATARKYGLSLEVVDLHREYWDKVAAYAIDKIKKGLTPNPDVMCNKLIKFGCFEQRVGKDFDFTATGHYATILQRNGKTWLGTAKDPVKDQTDFLAQIDYLQVSKLMFPIGGLMKQEVREIALSAGLPSARRKDSQGICFLGKINYNDFVRRFLGEKEGAIIELETGKKLGTHRGYWFHTIGQRKGLGLSGGPWFVIKKDIQENIIYVSHGYGVETQYGNEFRINDFHFITDNPWTELNKELDITFKIRHTPEFTKGKLVQEGENRFRILSSEKLQGIAPGQFGVVYDKAAQVCVGSGEIFC</sequence>
<dbReference type="InterPro" id="IPR051305">
    <property type="entry name" value="tRNA_2-thiouridylase_MnmA"/>
</dbReference>
<keyword evidence="7" id="KW-1015">Disulfide bond</keyword>
<feature type="binding site" evidence="9">
    <location>
        <position position="120"/>
    </location>
    <ligand>
        <name>ATP</name>
        <dbReference type="ChEBI" id="CHEBI:30616"/>
    </ligand>
</feature>
<evidence type="ECO:0000256" key="1">
    <source>
        <dbReference type="ARBA" id="ARBA00022555"/>
    </source>
</evidence>
<dbReference type="Proteomes" id="UP000267159">
    <property type="component" value="Unassembled WGS sequence"/>
</dbReference>
<evidence type="ECO:0000256" key="5">
    <source>
        <dbReference type="ARBA" id="ARBA00022840"/>
    </source>
</evidence>
<feature type="active site" description="Cysteine persulfide intermediate" evidence="9">
    <location>
        <position position="192"/>
    </location>
</feature>
<feature type="binding site" evidence="9">
    <location>
        <position position="32"/>
    </location>
    <ligand>
        <name>ATP</name>
        <dbReference type="ChEBI" id="CHEBI:30616"/>
    </ligand>
</feature>
<feature type="site" description="Interaction with tRNA" evidence="9">
    <location>
        <position position="335"/>
    </location>
</feature>
<dbReference type="InterPro" id="IPR023382">
    <property type="entry name" value="MnmA-like_central_sf"/>
</dbReference>
<dbReference type="InterPro" id="IPR004506">
    <property type="entry name" value="MnmA-like"/>
</dbReference>
<dbReference type="STRING" id="1235814.GCA_000613385_00950"/>
<comment type="function">
    <text evidence="9">Catalyzes the 2-thiolation of uridine at the wobble position (U34) of tRNA, leading to the formation of s(2)U34.</text>
</comment>
<feature type="site" description="Interaction with tRNA" evidence="9">
    <location>
        <position position="121"/>
    </location>
</feature>
<feature type="domain" description="tRNA-specific 2-thiouridylase MnmA-like C-terminal" evidence="10">
    <location>
        <begin position="274"/>
        <end position="353"/>
    </location>
</feature>
<keyword evidence="9" id="KW-0963">Cytoplasm</keyword>
<dbReference type="InterPro" id="IPR046885">
    <property type="entry name" value="MnmA-like_C"/>
</dbReference>
<dbReference type="GO" id="GO:0006400">
    <property type="term" value="P:tRNA modification"/>
    <property type="evidence" value="ECO:0007669"/>
    <property type="project" value="UniProtKB-UniRule"/>
</dbReference>
<evidence type="ECO:0000256" key="9">
    <source>
        <dbReference type="HAMAP-Rule" id="MF_00144"/>
    </source>
</evidence>
<organism evidence="12 13">
    <name type="scientific">Bacteroides acidifaciens</name>
    <dbReference type="NCBI Taxonomy" id="85831"/>
    <lineage>
        <taxon>Bacteria</taxon>
        <taxon>Pseudomonadati</taxon>
        <taxon>Bacteroidota</taxon>
        <taxon>Bacteroidia</taxon>
        <taxon>Bacteroidales</taxon>
        <taxon>Bacteroidaceae</taxon>
        <taxon>Bacteroides</taxon>
    </lineage>
</organism>
<comment type="similarity">
    <text evidence="9">Belongs to the MnmA/TRMU family.</text>
</comment>
<comment type="catalytic activity">
    <reaction evidence="8 9">
        <text>S-sulfanyl-L-cysteinyl-[protein] + uridine(34) in tRNA + AH2 + ATP = 2-thiouridine(34) in tRNA + L-cysteinyl-[protein] + A + AMP + diphosphate + H(+)</text>
        <dbReference type="Rhea" id="RHEA:47032"/>
        <dbReference type="Rhea" id="RHEA-COMP:10131"/>
        <dbReference type="Rhea" id="RHEA-COMP:11726"/>
        <dbReference type="Rhea" id="RHEA-COMP:11727"/>
        <dbReference type="Rhea" id="RHEA-COMP:11728"/>
        <dbReference type="ChEBI" id="CHEBI:13193"/>
        <dbReference type="ChEBI" id="CHEBI:15378"/>
        <dbReference type="ChEBI" id="CHEBI:17499"/>
        <dbReference type="ChEBI" id="CHEBI:29950"/>
        <dbReference type="ChEBI" id="CHEBI:30616"/>
        <dbReference type="ChEBI" id="CHEBI:33019"/>
        <dbReference type="ChEBI" id="CHEBI:61963"/>
        <dbReference type="ChEBI" id="CHEBI:65315"/>
        <dbReference type="ChEBI" id="CHEBI:87170"/>
        <dbReference type="ChEBI" id="CHEBI:456215"/>
        <dbReference type="EC" id="2.8.1.13"/>
    </reaction>
</comment>
<dbReference type="GO" id="GO:0005737">
    <property type="term" value="C:cytoplasm"/>
    <property type="evidence" value="ECO:0007669"/>
    <property type="project" value="UniProtKB-SubCell"/>
</dbReference>
<reference evidence="12 13" key="1">
    <citation type="submission" date="2018-09" db="EMBL/GenBank/DDBJ databases">
        <title>Murine metabolic-syndrome-specific gut microbial biobank.</title>
        <authorList>
            <person name="Liu C."/>
        </authorList>
    </citation>
    <scope>NUCLEOTIDE SEQUENCE [LARGE SCALE GENOMIC DNA]</scope>
    <source>
        <strain evidence="12 13">0.1X-D8-26</strain>
    </source>
</reference>
<evidence type="ECO:0000259" key="11">
    <source>
        <dbReference type="Pfam" id="PF20259"/>
    </source>
</evidence>
<keyword evidence="4 9" id="KW-0547">Nucleotide-binding</keyword>
<keyword evidence="2 9" id="KW-0808">Transferase</keyword>
<dbReference type="Pfam" id="PF20259">
    <property type="entry name" value="tRNA_Me_trans_M"/>
    <property type="match status" value="1"/>
</dbReference>
<dbReference type="GO" id="GO:0005524">
    <property type="term" value="F:ATP binding"/>
    <property type="evidence" value="ECO:0007669"/>
    <property type="project" value="UniProtKB-KW"/>
</dbReference>
<dbReference type="HAMAP" id="MF_00144">
    <property type="entry name" value="tRNA_thiouridyl_MnmA"/>
    <property type="match status" value="1"/>
</dbReference>
<evidence type="ECO:0000256" key="2">
    <source>
        <dbReference type="ARBA" id="ARBA00022679"/>
    </source>
</evidence>
<dbReference type="Gene3D" id="3.40.50.620">
    <property type="entry name" value="HUPs"/>
    <property type="match status" value="1"/>
</dbReference>
<evidence type="ECO:0000313" key="12">
    <source>
        <dbReference type="EMBL" id="RLT79501.1"/>
    </source>
</evidence>
<comment type="caution">
    <text evidence="9">Lacks conserved residue(s) required for the propagation of feature annotation.</text>
</comment>
<dbReference type="NCBIfam" id="NF001138">
    <property type="entry name" value="PRK00143.1"/>
    <property type="match status" value="1"/>
</dbReference>
<proteinExistence type="inferred from homology"/>
<dbReference type="FunFam" id="2.30.30.280:FF:000001">
    <property type="entry name" value="tRNA-specific 2-thiouridylase MnmA"/>
    <property type="match status" value="1"/>
</dbReference>
<keyword evidence="3 9" id="KW-0819">tRNA processing</keyword>
<comment type="subcellular location">
    <subcellularLocation>
        <location evidence="9">Cytoplasm</location>
    </subcellularLocation>
</comment>
<dbReference type="InterPro" id="IPR014729">
    <property type="entry name" value="Rossmann-like_a/b/a_fold"/>
</dbReference>
<feature type="binding site" evidence="9">
    <location>
        <begin position="6"/>
        <end position="13"/>
    </location>
    <ligand>
        <name>ATP</name>
        <dbReference type="ChEBI" id="CHEBI:30616"/>
    </ligand>
</feature>
<evidence type="ECO:0000256" key="8">
    <source>
        <dbReference type="ARBA" id="ARBA00051542"/>
    </source>
</evidence>
<keyword evidence="5 9" id="KW-0067">ATP-binding</keyword>
<accession>A0A3L7Z498</accession>
<dbReference type="SUPFAM" id="SSF52402">
    <property type="entry name" value="Adenine nucleotide alpha hydrolases-like"/>
    <property type="match status" value="1"/>
</dbReference>
<protein>
    <recommendedName>
        <fullName evidence="9">tRNA-specific 2-thiouridylase MnmA</fullName>
        <ecNumber evidence="9">2.8.1.13</ecNumber>
    </recommendedName>
</protein>
<dbReference type="PANTHER" id="PTHR43052">
    <property type="match status" value="1"/>
</dbReference>